<dbReference type="InterPro" id="IPR006085">
    <property type="entry name" value="XPG_DNA_repair_N"/>
</dbReference>
<organism evidence="3 4">
    <name type="scientific">Cylicostephanus goldi</name>
    <name type="common">Nematode worm</name>
    <dbReference type="NCBI Taxonomy" id="71465"/>
    <lineage>
        <taxon>Eukaryota</taxon>
        <taxon>Metazoa</taxon>
        <taxon>Ecdysozoa</taxon>
        <taxon>Nematoda</taxon>
        <taxon>Chromadorea</taxon>
        <taxon>Rhabditida</taxon>
        <taxon>Rhabditina</taxon>
        <taxon>Rhabditomorpha</taxon>
        <taxon>Strongyloidea</taxon>
        <taxon>Strongylidae</taxon>
        <taxon>Cylicostephanus</taxon>
    </lineage>
</organism>
<keyword evidence="4" id="KW-1185">Reference proteome</keyword>
<keyword evidence="1" id="KW-0238">DNA-binding</keyword>
<keyword evidence="1" id="KW-0228">DNA excision</keyword>
<accession>A0A3P6S8D1</accession>
<name>A0A3P6S8D1_CYLGO</name>
<keyword evidence="1" id="KW-0540">Nuclease</keyword>
<dbReference type="GO" id="GO:0006310">
    <property type="term" value="P:DNA recombination"/>
    <property type="evidence" value="ECO:0007669"/>
    <property type="project" value="TreeGrafter"/>
</dbReference>
<dbReference type="Gene3D" id="3.40.50.1010">
    <property type="entry name" value="5'-nuclease"/>
    <property type="match status" value="1"/>
</dbReference>
<proteinExistence type="inferred from homology"/>
<dbReference type="InterPro" id="IPR029060">
    <property type="entry name" value="PIN-like_dom_sf"/>
</dbReference>
<dbReference type="InterPro" id="IPR006084">
    <property type="entry name" value="XPG/Rad2"/>
</dbReference>
<dbReference type="GO" id="GO:0003677">
    <property type="term" value="F:DNA binding"/>
    <property type="evidence" value="ECO:0007669"/>
    <property type="project" value="UniProtKB-UniRule"/>
</dbReference>
<reference evidence="3 4" key="1">
    <citation type="submission" date="2018-11" db="EMBL/GenBank/DDBJ databases">
        <authorList>
            <consortium name="Pathogen Informatics"/>
        </authorList>
    </citation>
    <scope>NUCLEOTIDE SEQUENCE [LARGE SCALE GENOMIC DNA]</scope>
</reference>
<keyword evidence="1" id="KW-0460">Magnesium</keyword>
<evidence type="ECO:0000259" key="2">
    <source>
        <dbReference type="SMART" id="SM00485"/>
    </source>
</evidence>
<comment type="subcellular location">
    <subcellularLocation>
        <location evidence="1">Nucleus</location>
    </subcellularLocation>
</comment>
<dbReference type="EC" id="3.1.-.-" evidence="1"/>
<dbReference type="PANTHER" id="PTHR11081:SF8">
    <property type="entry name" value="EXONUCLEASE 1"/>
    <property type="match status" value="1"/>
</dbReference>
<comment type="similarity">
    <text evidence="1">Belongs to the XPG/RAD2 endonuclease family. EXO1 subfamily.</text>
</comment>
<keyword evidence="1" id="KW-0539">Nucleus</keyword>
<dbReference type="AlphaFoldDB" id="A0A3P6S8D1"/>
<gene>
    <name evidence="3" type="ORF">CGOC_LOCUS5638</name>
</gene>
<dbReference type="GO" id="GO:0017108">
    <property type="term" value="F:5'-flap endonuclease activity"/>
    <property type="evidence" value="ECO:0007669"/>
    <property type="project" value="TreeGrafter"/>
</dbReference>
<dbReference type="SMART" id="SM00485">
    <property type="entry name" value="XPGN"/>
    <property type="match status" value="1"/>
</dbReference>
<dbReference type="GO" id="GO:0046872">
    <property type="term" value="F:metal ion binding"/>
    <property type="evidence" value="ECO:0007669"/>
    <property type="project" value="UniProtKB-UniRule"/>
</dbReference>
<keyword evidence="1" id="KW-0378">Hydrolase</keyword>
<dbReference type="SUPFAM" id="SSF88723">
    <property type="entry name" value="PIN domain-like"/>
    <property type="match status" value="1"/>
</dbReference>
<keyword evidence="1" id="KW-0267">Excision nuclease</keyword>
<keyword evidence="1" id="KW-0269">Exonuclease</keyword>
<keyword evidence="1" id="KW-0479">Metal-binding</keyword>
<evidence type="ECO:0000313" key="3">
    <source>
        <dbReference type="EMBL" id="VDK63155.1"/>
    </source>
</evidence>
<dbReference type="OrthoDB" id="26491at2759"/>
<evidence type="ECO:0000256" key="1">
    <source>
        <dbReference type="RuleBase" id="RU910737"/>
    </source>
</evidence>
<evidence type="ECO:0000313" key="4">
    <source>
        <dbReference type="Proteomes" id="UP000271889"/>
    </source>
</evidence>
<comment type="cofactor">
    <cofactor evidence="1">
        <name>Mg(2+)</name>
        <dbReference type="ChEBI" id="CHEBI:18420"/>
    </cofactor>
    <text evidence="1">Binds 2 magnesium ions per subunit. They probably participate in the reaction catalyzed by the enzyme. May bind an additional third magnesium ion after substrate binding.</text>
</comment>
<protein>
    <recommendedName>
        <fullName evidence="1">Exonuclease 1</fullName>
        <ecNumber evidence="1">3.1.-.-</ecNumber>
    </recommendedName>
</protein>
<feature type="domain" description="XPG N-terminal" evidence="2">
    <location>
        <begin position="1"/>
        <end position="100"/>
    </location>
</feature>
<keyword evidence="1" id="KW-0227">DNA damage</keyword>
<keyword evidence="1" id="KW-0234">DNA repair</keyword>
<dbReference type="GO" id="GO:0005634">
    <property type="term" value="C:nucleus"/>
    <property type="evidence" value="ECO:0007669"/>
    <property type="project" value="UniProtKB-SubCell"/>
</dbReference>
<dbReference type="EMBL" id="UYRV01017393">
    <property type="protein sequence ID" value="VDK63155.1"/>
    <property type="molecule type" value="Genomic_DNA"/>
</dbReference>
<dbReference type="PANTHER" id="PTHR11081">
    <property type="entry name" value="FLAP ENDONUCLEASE FAMILY MEMBER"/>
    <property type="match status" value="1"/>
</dbReference>
<comment type="function">
    <text evidence="1">5'-&gt;3' double-stranded DNA exonuclease which may also possess a cryptic 3'-&gt;5' double-stranded DNA exonuclease activity. Functions in DNA mismatch repair.</text>
</comment>
<sequence>MGIHNLLPFVKKACRQGNVREFSGCSVAVDVSCLLHKGLFGCSESLAQGKKTTLWGYIYYVKKHIKALLDLGCHVIMVFDGRPLPAKKVICVSYDSRGENEEVCNKNFEVAEYLRWFLEIIMYDYYPQLPDSQNFLGE</sequence>
<dbReference type="GO" id="GO:0035312">
    <property type="term" value="F:5'-3' DNA exonuclease activity"/>
    <property type="evidence" value="ECO:0007669"/>
    <property type="project" value="UniProtKB-UniRule"/>
</dbReference>
<dbReference type="GO" id="GO:0006298">
    <property type="term" value="P:mismatch repair"/>
    <property type="evidence" value="ECO:0007669"/>
    <property type="project" value="TreeGrafter"/>
</dbReference>
<dbReference type="Proteomes" id="UP000271889">
    <property type="component" value="Unassembled WGS sequence"/>
</dbReference>
<dbReference type="Pfam" id="PF00752">
    <property type="entry name" value="XPG_N"/>
    <property type="match status" value="1"/>
</dbReference>